<feature type="domain" description="TcmA/NAT10 helicase" evidence="5">
    <location>
        <begin position="275"/>
        <end position="452"/>
    </location>
</feature>
<evidence type="ECO:0000256" key="2">
    <source>
        <dbReference type="ARBA" id="ARBA00022741"/>
    </source>
</evidence>
<keyword evidence="1 7" id="KW-0808">Transferase</keyword>
<dbReference type="Pfam" id="PF08351">
    <property type="entry name" value="TmcA_N"/>
    <property type="match status" value="1"/>
</dbReference>
<keyword evidence="2" id="KW-0547">Nucleotide-binding</keyword>
<dbReference type="Pfam" id="PF05127">
    <property type="entry name" value="NAT10_TcmA_helicase"/>
    <property type="match status" value="1"/>
</dbReference>
<evidence type="ECO:0000313" key="7">
    <source>
        <dbReference type="EMBL" id="REL30587.1"/>
    </source>
</evidence>
<keyword evidence="4" id="KW-0012">Acyltransferase</keyword>
<reference evidence="8" key="1">
    <citation type="submission" date="2018-08" db="EMBL/GenBank/DDBJ databases">
        <title>Thalassotalea euphylliae genome.</title>
        <authorList>
            <person name="Summers S."/>
            <person name="Rice S.A."/>
            <person name="Freckelton M.L."/>
            <person name="Nedved B.T."/>
            <person name="Hadfield M.G."/>
        </authorList>
    </citation>
    <scope>NUCLEOTIDE SEQUENCE [LARGE SCALE GENOMIC DNA]</scope>
    <source>
        <strain evidence="8">H3</strain>
    </source>
</reference>
<dbReference type="PANTHER" id="PTHR10925">
    <property type="entry name" value="N-ACETYLTRANSFERASE 10"/>
    <property type="match status" value="1"/>
</dbReference>
<dbReference type="GO" id="GO:0005524">
    <property type="term" value="F:ATP binding"/>
    <property type="evidence" value="ECO:0007669"/>
    <property type="project" value="UniProtKB-KW"/>
</dbReference>
<comment type="caution">
    <text evidence="7">The sequence shown here is derived from an EMBL/GenBank/DDBJ whole genome shotgun (WGS) entry which is preliminary data.</text>
</comment>
<dbReference type="InterPro" id="IPR032672">
    <property type="entry name" value="TmcA/NAT10/Kre33"/>
</dbReference>
<dbReference type="EMBL" id="QUOT01000001">
    <property type="protein sequence ID" value="REL30587.1"/>
    <property type="molecule type" value="Genomic_DNA"/>
</dbReference>
<keyword evidence="8" id="KW-1185">Reference proteome</keyword>
<dbReference type="GO" id="GO:0000049">
    <property type="term" value="F:tRNA binding"/>
    <property type="evidence" value="ECO:0007669"/>
    <property type="project" value="TreeGrafter"/>
</dbReference>
<evidence type="ECO:0000256" key="4">
    <source>
        <dbReference type="ARBA" id="ARBA00023315"/>
    </source>
</evidence>
<dbReference type="AlphaFoldDB" id="A0A3E0U1W0"/>
<proteinExistence type="predicted"/>
<dbReference type="GO" id="GO:0051391">
    <property type="term" value="P:tRNA acetylation"/>
    <property type="evidence" value="ECO:0007669"/>
    <property type="project" value="TreeGrafter"/>
</dbReference>
<evidence type="ECO:0000259" key="5">
    <source>
        <dbReference type="Pfam" id="PF05127"/>
    </source>
</evidence>
<evidence type="ECO:0000259" key="6">
    <source>
        <dbReference type="Pfam" id="PF08351"/>
    </source>
</evidence>
<dbReference type="InterPro" id="IPR013562">
    <property type="entry name" value="TmcA/NAT10_N"/>
</dbReference>
<gene>
    <name evidence="7" type="ORF">DXX94_07610</name>
</gene>
<keyword evidence="3" id="KW-0067">ATP-binding</keyword>
<dbReference type="InterPro" id="IPR007807">
    <property type="entry name" value="TcmA/NAT10_helicase"/>
</dbReference>
<dbReference type="InterPro" id="IPR027417">
    <property type="entry name" value="P-loop_NTPase"/>
</dbReference>
<dbReference type="GO" id="GO:0051392">
    <property type="term" value="F:tRNA cytidine N4-acetyltransferase activity"/>
    <property type="evidence" value="ECO:0007669"/>
    <property type="project" value="TreeGrafter"/>
</dbReference>
<dbReference type="Gene3D" id="3.40.50.300">
    <property type="entry name" value="P-loop containing nucleotide triphosphate hydrolases"/>
    <property type="match status" value="1"/>
</dbReference>
<dbReference type="RefSeq" id="WP_116014942.1">
    <property type="nucleotide sequence ID" value="NZ_QUOT01000001.1"/>
</dbReference>
<organism evidence="7 8">
    <name type="scientific">Thalassotalea euphylliae</name>
    <dbReference type="NCBI Taxonomy" id="1655234"/>
    <lineage>
        <taxon>Bacteria</taxon>
        <taxon>Pseudomonadati</taxon>
        <taxon>Pseudomonadota</taxon>
        <taxon>Gammaproteobacteria</taxon>
        <taxon>Alteromonadales</taxon>
        <taxon>Colwelliaceae</taxon>
        <taxon>Thalassotalea</taxon>
    </lineage>
</organism>
<dbReference type="PANTHER" id="PTHR10925:SF5">
    <property type="entry name" value="RNA CYTIDINE ACETYLTRANSFERASE"/>
    <property type="match status" value="1"/>
</dbReference>
<dbReference type="SUPFAM" id="SSF52540">
    <property type="entry name" value="P-loop containing nucleoside triphosphate hydrolases"/>
    <property type="match status" value="1"/>
</dbReference>
<name>A0A3E0U1W0_9GAMM</name>
<evidence type="ECO:0000256" key="3">
    <source>
        <dbReference type="ARBA" id="ARBA00022840"/>
    </source>
</evidence>
<dbReference type="Gene3D" id="3.40.50.11040">
    <property type="match status" value="1"/>
</dbReference>
<dbReference type="Proteomes" id="UP000256899">
    <property type="component" value="Unassembled WGS sequence"/>
</dbReference>
<feature type="domain" description="TmcA/NAT10 N-terminal" evidence="6">
    <location>
        <begin position="9"/>
        <end position="193"/>
    </location>
</feature>
<dbReference type="GO" id="GO:1990883">
    <property type="term" value="F:18S rRNA cytidine N-acetyltransferase activity"/>
    <property type="evidence" value="ECO:0007669"/>
    <property type="project" value="TreeGrafter"/>
</dbReference>
<protein>
    <submittedName>
        <fullName evidence="7">tRNA(Met) cytidine acetyltransferase</fullName>
    </submittedName>
</protein>
<dbReference type="Gene3D" id="3.40.630.30">
    <property type="match status" value="1"/>
</dbReference>
<evidence type="ECO:0000313" key="8">
    <source>
        <dbReference type="Proteomes" id="UP000256899"/>
    </source>
</evidence>
<dbReference type="GO" id="GO:0002101">
    <property type="term" value="P:tRNA wobble cytosine modification"/>
    <property type="evidence" value="ECO:0007669"/>
    <property type="project" value="TreeGrafter"/>
</dbReference>
<evidence type="ECO:0000256" key="1">
    <source>
        <dbReference type="ARBA" id="ARBA00022679"/>
    </source>
</evidence>
<dbReference type="GO" id="GO:1904812">
    <property type="term" value="P:rRNA acetylation involved in maturation of SSU-rRNA"/>
    <property type="evidence" value="ECO:0007669"/>
    <property type="project" value="TreeGrafter"/>
</dbReference>
<sequence>MLETSISKGFTEFSAGLLDARHRGAIFLSGSFSWAVDWYFRHHTCNQTQTQNQIQGQLSEKINEAKQAEPTGPTGLAELGAIFCEAASEPLSDIFCAQWRAFNKVESAGEPEINFISSKTYRHHLGRENHAIFFADPAFNLDAFAALSGTLVAGGIMYIWLSDESNVDEAEQVTTSNFLERLKAYVADQQGIYHVYQSQTERTVFGRYLKDESTVFCNAKTESSHQFPAAREAREAGLPSDALLPAITAQATAEQLIAVKYIEKVLTGGRNKPLVLTADRGRGKSTALALATAQLFFASERALNIVITAPHKMALGVYFTQLRKLLDDSQEGKYQISDHQITWRQHCLTFMAVDELLRSQYHSKSNPDLLLIDEAAGIPVYLLNKLVAQHHRIVFSSTIHGYEGAGKGFTGKFIPMLSAKGLQVKTLTLNEPIRWANHDPLEQLIFKTCLLNASLGELDVCAVKEQGFAPEYRYFTGDELAQNEQLLVHVFAILVTAHYQTKPSQAT</sequence>
<accession>A0A3E0U1W0</accession>